<dbReference type="Proteomes" id="UP000596083">
    <property type="component" value="Chromosome"/>
</dbReference>
<name>A0A7T7KK46_9HYPH</name>
<evidence type="ECO:0000313" key="2">
    <source>
        <dbReference type="Proteomes" id="UP000596083"/>
    </source>
</evidence>
<accession>A0A7T7KK46</accession>
<gene>
    <name evidence="1" type="ORF">JET14_13530</name>
</gene>
<dbReference type="KEGG" id="mlut:JET14_13530"/>
<organism evidence="1 2">
    <name type="scientific">Martelella lutilitoris</name>
    <dbReference type="NCBI Taxonomy" id="2583532"/>
    <lineage>
        <taxon>Bacteria</taxon>
        <taxon>Pseudomonadati</taxon>
        <taxon>Pseudomonadota</taxon>
        <taxon>Alphaproteobacteria</taxon>
        <taxon>Hyphomicrobiales</taxon>
        <taxon>Aurantimonadaceae</taxon>
        <taxon>Martelella</taxon>
    </lineage>
</organism>
<evidence type="ECO:0000313" key="1">
    <source>
        <dbReference type="EMBL" id="QQM29345.1"/>
    </source>
</evidence>
<dbReference type="RefSeq" id="WP_200334197.1">
    <property type="nucleotide sequence ID" value="NZ_CP066786.1"/>
</dbReference>
<protein>
    <submittedName>
        <fullName evidence="1">Uncharacterized protein</fullName>
    </submittedName>
</protein>
<reference evidence="1 2" key="1">
    <citation type="submission" date="2020-12" db="EMBL/GenBank/DDBJ databases">
        <authorList>
            <person name="Zheng R.K."/>
            <person name="Sun C.M."/>
        </authorList>
    </citation>
    <scope>NUCLEOTIDE SEQUENCE [LARGE SCALE GENOMIC DNA]</scope>
    <source>
        <strain evidence="1 2">ZRK001</strain>
    </source>
</reference>
<sequence length="96" mass="10573">MSGMIERVARAIAGGYWADPPYNRLHTDKKNDRYRYLARIAIEAMREPTPAMIVAGSLAKHSGACDDQYAFVGNVNAEVCWPAMITAALQEGKDDV</sequence>
<dbReference type="AlphaFoldDB" id="A0A7T7KK46"/>
<dbReference type="EMBL" id="CP066786">
    <property type="protein sequence ID" value="QQM29345.1"/>
    <property type="molecule type" value="Genomic_DNA"/>
</dbReference>
<proteinExistence type="predicted"/>